<accession>A0A286RCA5</accession>
<protein>
    <submittedName>
        <fullName evidence="1">Uncharacterized protein</fullName>
    </submittedName>
</protein>
<evidence type="ECO:0000313" key="1">
    <source>
        <dbReference type="EMBL" id="ASV73593.1"/>
    </source>
</evidence>
<keyword evidence="2" id="KW-1185">Reference proteome</keyword>
<name>A0A286RCA5_9BACT</name>
<evidence type="ECO:0000313" key="2">
    <source>
        <dbReference type="Proteomes" id="UP000215086"/>
    </source>
</evidence>
<dbReference type="RefSeq" id="WP_157731680.1">
    <property type="nucleotide sequence ID" value="NZ_CP018477.1"/>
</dbReference>
<dbReference type="AlphaFoldDB" id="A0A286RCA5"/>
<sequence>MFITEGAIDFLEAFTHGDDQWPETVDTFRLTYVHAVGAVVRDTSRERDWEALWGVLGP</sequence>
<proteinExistence type="predicted"/>
<reference evidence="1 2" key="1">
    <citation type="journal article" name="Front. Microbiol.">
        <title>Sugar Metabolism of the First Thermophilic Planctomycete Thermogutta terrifontis: Comparative Genomic and Transcriptomic Approaches.</title>
        <authorList>
            <person name="Elcheninov A.G."/>
            <person name="Menzel P."/>
            <person name="Gudbergsdottir S.R."/>
            <person name="Slesarev A.I."/>
            <person name="Kadnikov V.V."/>
            <person name="Krogh A."/>
            <person name="Bonch-Osmolovskaya E.A."/>
            <person name="Peng X."/>
            <person name="Kublanov I.V."/>
        </authorList>
    </citation>
    <scope>NUCLEOTIDE SEQUENCE [LARGE SCALE GENOMIC DNA]</scope>
    <source>
        <strain evidence="1 2">R1</strain>
    </source>
</reference>
<gene>
    <name evidence="1" type="ORF">THTE_0991</name>
</gene>
<organism evidence="1 2">
    <name type="scientific">Thermogutta terrifontis</name>
    <dbReference type="NCBI Taxonomy" id="1331910"/>
    <lineage>
        <taxon>Bacteria</taxon>
        <taxon>Pseudomonadati</taxon>
        <taxon>Planctomycetota</taxon>
        <taxon>Planctomycetia</taxon>
        <taxon>Pirellulales</taxon>
        <taxon>Thermoguttaceae</taxon>
        <taxon>Thermogutta</taxon>
    </lineage>
</organism>
<dbReference type="Proteomes" id="UP000215086">
    <property type="component" value="Chromosome"/>
</dbReference>
<dbReference type="KEGG" id="ttf:THTE_0991"/>
<dbReference type="EMBL" id="CP018477">
    <property type="protein sequence ID" value="ASV73593.1"/>
    <property type="molecule type" value="Genomic_DNA"/>
</dbReference>